<feature type="compositionally biased region" description="Polar residues" evidence="4">
    <location>
        <begin position="208"/>
        <end position="221"/>
    </location>
</feature>
<dbReference type="GO" id="GO:0007076">
    <property type="term" value="P:mitotic chromosome condensation"/>
    <property type="evidence" value="ECO:0007669"/>
    <property type="project" value="EnsemblFungi"/>
</dbReference>
<reference key="2">
    <citation type="submission" date="2011-08" db="EMBL/GenBank/DDBJ databases">
        <title>Genome sequence of Naumovozyma castellii.</title>
        <authorList>
            <person name="Gordon J.L."/>
            <person name="Armisen D."/>
            <person name="Proux-Wera E."/>
            <person name="OhEigeartaigh S.S."/>
            <person name="Byrne K.P."/>
            <person name="Wolfe K.H."/>
        </authorList>
    </citation>
    <scope>NUCLEOTIDE SEQUENCE</scope>
    <source>
        <strain>Type strain:CBS 4309</strain>
    </source>
</reference>
<feature type="region of interest" description="Disordered" evidence="4">
    <location>
        <begin position="295"/>
        <end position="315"/>
    </location>
</feature>
<dbReference type="STRING" id="1064592.G0VJR9"/>
<evidence type="ECO:0000313" key="7">
    <source>
        <dbReference type="EMBL" id="CCC71750.1"/>
    </source>
</evidence>
<evidence type="ECO:0000256" key="3">
    <source>
        <dbReference type="ARBA" id="ARBA00023242"/>
    </source>
</evidence>
<dbReference type="Gene3D" id="1.10.10.580">
    <property type="entry name" value="Structural maintenance of chromosome 1. Chain E"/>
    <property type="match status" value="1"/>
</dbReference>
<feature type="domain" description="Rad21/Rec8-like protein C-terminal eukaryotic" evidence="5">
    <location>
        <begin position="530"/>
        <end position="569"/>
    </location>
</feature>
<dbReference type="OMA" id="IWLASNM"/>
<keyword evidence="3" id="KW-0539">Nucleus</keyword>
<dbReference type="GO" id="GO:0003682">
    <property type="term" value="F:chromatin binding"/>
    <property type="evidence" value="ECO:0007669"/>
    <property type="project" value="EnsemblFungi"/>
</dbReference>
<dbReference type="Pfam" id="PF04825">
    <property type="entry name" value="Rad21_Rec8_N"/>
    <property type="match status" value="1"/>
</dbReference>
<feature type="region of interest" description="Disordered" evidence="4">
    <location>
        <begin position="423"/>
        <end position="447"/>
    </location>
</feature>
<proteinExistence type="inferred from homology"/>
<comment type="similarity">
    <text evidence="2">Belongs to the rad21 family.</text>
</comment>
<gene>
    <name evidence="7" type="primary">NCAS0I00820</name>
    <name evidence="7" type="ordered locus">NCAS_0I00820</name>
</gene>
<dbReference type="FunCoup" id="G0VJR9">
    <property type="interactions" value="256"/>
</dbReference>
<feature type="compositionally biased region" description="Basic and acidic residues" evidence="4">
    <location>
        <begin position="224"/>
        <end position="235"/>
    </location>
</feature>
<dbReference type="AlphaFoldDB" id="G0VJR9"/>
<dbReference type="EMBL" id="HE576760">
    <property type="protein sequence ID" value="CCC71750.1"/>
    <property type="molecule type" value="Genomic_DNA"/>
</dbReference>
<dbReference type="HOGENOM" id="CLU_462364_0_0_1"/>
<dbReference type="CDD" id="cd21791">
    <property type="entry name" value="Rad21_Rec8_M_ScScc1p-like"/>
    <property type="match status" value="1"/>
</dbReference>
<dbReference type="RefSeq" id="XP_003678095.1">
    <property type="nucleotide sequence ID" value="XM_003678047.1"/>
</dbReference>
<dbReference type="KEGG" id="ncs:NCAS_0I00820"/>
<evidence type="ECO:0000259" key="5">
    <source>
        <dbReference type="Pfam" id="PF04824"/>
    </source>
</evidence>
<accession>G0VJR9</accession>
<dbReference type="GO" id="GO:0019901">
    <property type="term" value="F:protein kinase binding"/>
    <property type="evidence" value="ECO:0007669"/>
    <property type="project" value="EnsemblFungi"/>
</dbReference>
<feature type="domain" description="Rad21/Rec8-like protein N-terminal" evidence="6">
    <location>
        <begin position="15"/>
        <end position="106"/>
    </location>
</feature>
<evidence type="ECO:0000313" key="8">
    <source>
        <dbReference type="Proteomes" id="UP000001640"/>
    </source>
</evidence>
<evidence type="ECO:0000256" key="2">
    <source>
        <dbReference type="ARBA" id="ARBA00009870"/>
    </source>
</evidence>
<reference evidence="7 8" key="1">
    <citation type="journal article" date="2011" name="Proc. Natl. Acad. Sci. U.S.A.">
        <title>Evolutionary erosion of yeast sex chromosomes by mating-type switching accidents.</title>
        <authorList>
            <person name="Gordon J.L."/>
            <person name="Armisen D."/>
            <person name="Proux-Wera E."/>
            <person name="Oheigeartaigh S.S."/>
            <person name="Byrne K.P."/>
            <person name="Wolfe K.H."/>
        </authorList>
    </citation>
    <scope>NUCLEOTIDE SEQUENCE [LARGE SCALE GENOMIC DNA]</scope>
    <source>
        <strain evidence="8">ATCC 76901 / BCRC 22586 / CBS 4309 / NBRC 1992 / NRRL Y-12630</strain>
    </source>
</reference>
<dbReference type="GO" id="GO:0000086">
    <property type="term" value="P:G2/M transition of mitotic cell cycle"/>
    <property type="evidence" value="ECO:0007669"/>
    <property type="project" value="EnsemblFungi"/>
</dbReference>
<dbReference type="InterPro" id="IPR023093">
    <property type="entry name" value="ScpA-like_C"/>
</dbReference>
<dbReference type="InterPro" id="IPR006909">
    <property type="entry name" value="Rad21/Rec8_C_eu"/>
</dbReference>
<dbReference type="GO" id="GO:0034087">
    <property type="term" value="P:establishment of mitotic sister chromatid cohesion"/>
    <property type="evidence" value="ECO:0007669"/>
    <property type="project" value="EnsemblFungi"/>
</dbReference>
<feature type="compositionally biased region" description="Basic and acidic residues" evidence="4">
    <location>
        <begin position="247"/>
        <end position="258"/>
    </location>
</feature>
<evidence type="ECO:0000259" key="6">
    <source>
        <dbReference type="Pfam" id="PF04825"/>
    </source>
</evidence>
<comment type="subcellular location">
    <subcellularLocation>
        <location evidence="1">Nucleus</location>
    </subcellularLocation>
</comment>
<sequence>MSNSQTTTPHTVLRIASNNGPLVQIWLAANMATIPKNSIIQTNIAESAKEITNESNQITLRTSGDLLQGIVRVYSKQAGFLLNDIKDTLTKISSLFKLNQKLNVTISKVNTVARMDQLILEDAVTERDVLVVPGLDFLNDVPQSTEQWLNMGGDSMDRKVQGAAAMNPFDWADTSLEVGRRFDPDQDLEFNQGDSILNLDFDLDVDETNGNSRNKSSWNEGTNEDGHSHDMHNDNMDWDLGINEDDQPGHESDNSVEVGRRADSALHDEPTTDFGFDLDIEKDPIVDDHELSQEEIPISTSQPPQPRKKKDPALSNTGKIQIDNETEIDHQQHVNDTTNITMRTEISTGGTHTNLSDSSNQSLKRVWSDMLNSMNYLPSSITEDLLSYQNIKRQKLQFIEEEEQQEEMVEPQMDISLGLNDDLVENSSSTSNHNSDNEESDHFVGMGSDELPMDNETPIDAHENSMISEDELRLQQIQSQKVKLVSGEMASKATVNMAETLRTQYIDTESVKFEDVLSTLHSTNNEKSARPITKHEASRAFFDILSLATTGCVDLDQQETFGEIGISSNTLLFQKFIMS</sequence>
<evidence type="ECO:0008006" key="9">
    <source>
        <dbReference type="Google" id="ProtNLM"/>
    </source>
</evidence>
<dbReference type="GO" id="GO:0005739">
    <property type="term" value="C:mitochondrion"/>
    <property type="evidence" value="ECO:0007669"/>
    <property type="project" value="EnsemblFungi"/>
</dbReference>
<dbReference type="GO" id="GO:0006915">
    <property type="term" value="P:apoptotic process"/>
    <property type="evidence" value="ECO:0007669"/>
    <property type="project" value="EnsemblFungi"/>
</dbReference>
<dbReference type="InParanoid" id="G0VJR9"/>
<evidence type="ECO:0000256" key="1">
    <source>
        <dbReference type="ARBA" id="ARBA00004123"/>
    </source>
</evidence>
<dbReference type="GeneID" id="96905440"/>
<protein>
    <recommendedName>
        <fullName evidence="9">Rad21/Rec8-like protein N-terminal domain-containing protein</fullName>
    </recommendedName>
</protein>
<dbReference type="GO" id="GO:0000794">
    <property type="term" value="C:condensed nuclear chromosome"/>
    <property type="evidence" value="ECO:0007669"/>
    <property type="project" value="EnsemblFungi"/>
</dbReference>
<dbReference type="SUPFAM" id="SSF46785">
    <property type="entry name" value="Winged helix' DNA-binding domain"/>
    <property type="match status" value="1"/>
</dbReference>
<dbReference type="InterPro" id="IPR036390">
    <property type="entry name" value="WH_DNA-bd_sf"/>
</dbReference>
<organism evidence="7 8">
    <name type="scientific">Naumovozyma castellii</name>
    <name type="common">Yeast</name>
    <name type="synonym">Saccharomyces castellii</name>
    <dbReference type="NCBI Taxonomy" id="27288"/>
    <lineage>
        <taxon>Eukaryota</taxon>
        <taxon>Fungi</taxon>
        <taxon>Dikarya</taxon>
        <taxon>Ascomycota</taxon>
        <taxon>Saccharomycotina</taxon>
        <taxon>Saccharomycetes</taxon>
        <taxon>Saccharomycetales</taxon>
        <taxon>Saccharomycetaceae</taxon>
        <taxon>Naumovozyma</taxon>
    </lineage>
</organism>
<dbReference type="eggNOG" id="KOG1213">
    <property type="taxonomic scope" value="Eukaryota"/>
</dbReference>
<dbReference type="InterPro" id="IPR006910">
    <property type="entry name" value="Rad21_Rec8_N"/>
</dbReference>
<dbReference type="InterPro" id="IPR039781">
    <property type="entry name" value="Rad21/Rec8-like"/>
</dbReference>
<dbReference type="GO" id="GO:1990414">
    <property type="term" value="P:replication-born double-strand break repair via sister chromatid exchange"/>
    <property type="evidence" value="ECO:0007669"/>
    <property type="project" value="EnsemblFungi"/>
</dbReference>
<evidence type="ECO:0000256" key="4">
    <source>
        <dbReference type="SAM" id="MobiDB-lite"/>
    </source>
</evidence>
<dbReference type="PANTHER" id="PTHR12585:SF69">
    <property type="entry name" value="FI11703P"/>
    <property type="match status" value="1"/>
</dbReference>
<dbReference type="OrthoDB" id="10071381at2759"/>
<feature type="region of interest" description="Disordered" evidence="4">
    <location>
        <begin position="207"/>
        <end position="258"/>
    </location>
</feature>
<dbReference type="PANTHER" id="PTHR12585">
    <property type="entry name" value="SCC1 / RAD21 FAMILY MEMBER"/>
    <property type="match status" value="1"/>
</dbReference>
<feature type="compositionally biased region" description="Low complexity" evidence="4">
    <location>
        <begin position="425"/>
        <end position="434"/>
    </location>
</feature>
<dbReference type="Proteomes" id="UP000001640">
    <property type="component" value="Chromosome 9"/>
</dbReference>
<dbReference type="Pfam" id="PF04824">
    <property type="entry name" value="Rad21_Rec8"/>
    <property type="match status" value="1"/>
</dbReference>
<dbReference type="GO" id="GO:0030892">
    <property type="term" value="C:mitotic cohesin complex"/>
    <property type="evidence" value="ECO:0007669"/>
    <property type="project" value="EnsemblFungi"/>
</dbReference>
<name>G0VJR9_NAUCA</name>
<keyword evidence="8" id="KW-1185">Reference proteome</keyword>